<dbReference type="OrthoDB" id="3795249at2759"/>
<gene>
    <name evidence="1" type="ORF">M421DRAFT_15442</name>
</gene>
<evidence type="ECO:0000313" key="2">
    <source>
        <dbReference type="Proteomes" id="UP000800082"/>
    </source>
</evidence>
<dbReference type="GeneID" id="54345255"/>
<organism evidence="1 2">
    <name type="scientific">Didymella exigua CBS 183.55</name>
    <dbReference type="NCBI Taxonomy" id="1150837"/>
    <lineage>
        <taxon>Eukaryota</taxon>
        <taxon>Fungi</taxon>
        <taxon>Dikarya</taxon>
        <taxon>Ascomycota</taxon>
        <taxon>Pezizomycotina</taxon>
        <taxon>Dothideomycetes</taxon>
        <taxon>Pleosporomycetidae</taxon>
        <taxon>Pleosporales</taxon>
        <taxon>Pleosporineae</taxon>
        <taxon>Didymellaceae</taxon>
        <taxon>Didymella</taxon>
    </lineage>
</organism>
<keyword evidence="2" id="KW-1185">Reference proteome</keyword>
<proteinExistence type="predicted"/>
<sequence>QQDKDAEIVKHGDSDSWPKLRKIFNAAVADKARIEAKRLSQSLHSLQVNNKLLCTQNEELQ</sequence>
<dbReference type="RefSeq" id="XP_033443644.1">
    <property type="nucleotide sequence ID" value="XM_033587609.1"/>
</dbReference>
<protein>
    <submittedName>
        <fullName evidence="1">Uncharacterized protein</fullName>
    </submittedName>
</protein>
<evidence type="ECO:0000313" key="1">
    <source>
        <dbReference type="EMBL" id="KAF1923391.1"/>
    </source>
</evidence>
<feature type="non-terminal residue" evidence="1">
    <location>
        <position position="61"/>
    </location>
</feature>
<name>A0A6A5R5I3_9PLEO</name>
<dbReference type="Proteomes" id="UP000800082">
    <property type="component" value="Unassembled WGS sequence"/>
</dbReference>
<reference evidence="1" key="1">
    <citation type="journal article" date="2020" name="Stud. Mycol.">
        <title>101 Dothideomycetes genomes: a test case for predicting lifestyles and emergence of pathogens.</title>
        <authorList>
            <person name="Haridas S."/>
            <person name="Albert R."/>
            <person name="Binder M."/>
            <person name="Bloem J."/>
            <person name="Labutti K."/>
            <person name="Salamov A."/>
            <person name="Andreopoulos B."/>
            <person name="Baker S."/>
            <person name="Barry K."/>
            <person name="Bills G."/>
            <person name="Bluhm B."/>
            <person name="Cannon C."/>
            <person name="Castanera R."/>
            <person name="Culley D."/>
            <person name="Daum C."/>
            <person name="Ezra D."/>
            <person name="Gonzalez J."/>
            <person name="Henrissat B."/>
            <person name="Kuo A."/>
            <person name="Liang C."/>
            <person name="Lipzen A."/>
            <person name="Lutzoni F."/>
            <person name="Magnuson J."/>
            <person name="Mondo S."/>
            <person name="Nolan M."/>
            <person name="Ohm R."/>
            <person name="Pangilinan J."/>
            <person name="Park H.-J."/>
            <person name="Ramirez L."/>
            <person name="Alfaro M."/>
            <person name="Sun H."/>
            <person name="Tritt A."/>
            <person name="Yoshinaga Y."/>
            <person name="Zwiers L.-H."/>
            <person name="Turgeon B."/>
            <person name="Goodwin S."/>
            <person name="Spatafora J."/>
            <person name="Crous P."/>
            <person name="Grigoriev I."/>
        </authorList>
    </citation>
    <scope>NUCLEOTIDE SEQUENCE</scope>
    <source>
        <strain evidence="1">CBS 183.55</strain>
    </source>
</reference>
<accession>A0A6A5R5I3</accession>
<feature type="non-terminal residue" evidence="1">
    <location>
        <position position="1"/>
    </location>
</feature>
<dbReference type="AlphaFoldDB" id="A0A6A5R5I3"/>
<dbReference type="EMBL" id="ML979006">
    <property type="protein sequence ID" value="KAF1923391.1"/>
    <property type="molecule type" value="Genomic_DNA"/>
</dbReference>